<feature type="chain" id="PRO_5045561083" evidence="2">
    <location>
        <begin position="22"/>
        <end position="285"/>
    </location>
</feature>
<keyword evidence="2" id="KW-0732">Signal</keyword>
<keyword evidence="5" id="KW-1185">Reference proteome</keyword>
<accession>A0ABS8C5E2</accession>
<evidence type="ECO:0000313" key="4">
    <source>
        <dbReference type="EMBL" id="MCB5227566.1"/>
    </source>
</evidence>
<dbReference type="Pfam" id="PF00753">
    <property type="entry name" value="Lactamase_B"/>
    <property type="match status" value="1"/>
</dbReference>
<evidence type="ECO:0000259" key="3">
    <source>
        <dbReference type="SMART" id="SM00849"/>
    </source>
</evidence>
<protein>
    <submittedName>
        <fullName evidence="4">MBL fold metallo-hydrolase</fullName>
    </submittedName>
</protein>
<name>A0ABS8C5E2_9ALTE</name>
<dbReference type="PANTHER" id="PTHR42951:SF4">
    <property type="entry name" value="ACYL-COENZYME A THIOESTERASE MBLAC2"/>
    <property type="match status" value="1"/>
</dbReference>
<comment type="similarity">
    <text evidence="1">Belongs to the metallo-beta-lactamase superfamily. Class-B beta-lactamase family.</text>
</comment>
<reference evidence="4 5" key="1">
    <citation type="submission" date="2021-10" db="EMBL/GenBank/DDBJ databases">
        <title>Alishewanella koreense sp. nov. isolated from seawater of southwestern coast in South Korea and the proposal for the reclassification of Rheinheimera perlucida and Rheinheimera tuosuensis as Arsukibacterium perlucida and Arsukibacterium tuosuensis.</title>
        <authorList>
            <person name="Kim K.H."/>
            <person name="Ruan W."/>
            <person name="Kim K.R."/>
            <person name="Baek J.H."/>
            <person name="Jeon C.O."/>
        </authorList>
    </citation>
    <scope>NUCLEOTIDE SEQUENCE [LARGE SCALE GENOMIC DNA]</scope>
    <source>
        <strain evidence="4 5">16-MA</strain>
    </source>
</reference>
<dbReference type="PANTHER" id="PTHR42951">
    <property type="entry name" value="METALLO-BETA-LACTAMASE DOMAIN-CONTAINING"/>
    <property type="match status" value="1"/>
</dbReference>
<evidence type="ECO:0000256" key="2">
    <source>
        <dbReference type="SAM" id="SignalP"/>
    </source>
</evidence>
<dbReference type="Proteomes" id="UP000633814">
    <property type="component" value="Unassembled WGS sequence"/>
</dbReference>
<organism evidence="4 5">
    <name type="scientific">Alishewanella maricola</name>
    <dbReference type="NCBI Taxonomy" id="2795740"/>
    <lineage>
        <taxon>Bacteria</taxon>
        <taxon>Pseudomonadati</taxon>
        <taxon>Pseudomonadota</taxon>
        <taxon>Gammaproteobacteria</taxon>
        <taxon>Alteromonadales</taxon>
        <taxon>Alteromonadaceae</taxon>
        <taxon>Alishewanella</taxon>
    </lineage>
</organism>
<dbReference type="RefSeq" id="WP_226751631.1">
    <property type="nucleotide sequence ID" value="NZ_JAEINI020000008.1"/>
</dbReference>
<proteinExistence type="inferred from homology"/>
<dbReference type="SUPFAM" id="SSF56281">
    <property type="entry name" value="Metallo-hydrolase/oxidoreductase"/>
    <property type="match status" value="1"/>
</dbReference>
<dbReference type="InterPro" id="IPR001279">
    <property type="entry name" value="Metallo-B-lactamas"/>
</dbReference>
<evidence type="ECO:0000256" key="1">
    <source>
        <dbReference type="ARBA" id="ARBA00005250"/>
    </source>
</evidence>
<feature type="domain" description="Metallo-beta-lactamase" evidence="3">
    <location>
        <begin position="45"/>
        <end position="217"/>
    </location>
</feature>
<gene>
    <name evidence="4" type="ORF">JAO78_012160</name>
</gene>
<evidence type="ECO:0000313" key="5">
    <source>
        <dbReference type="Proteomes" id="UP000633814"/>
    </source>
</evidence>
<dbReference type="Gene3D" id="3.60.15.10">
    <property type="entry name" value="Ribonuclease Z/Hydroxyacylglutathione hydrolase-like"/>
    <property type="match status" value="1"/>
</dbReference>
<dbReference type="EMBL" id="JAEINI020000008">
    <property type="protein sequence ID" value="MCB5227566.1"/>
    <property type="molecule type" value="Genomic_DNA"/>
</dbReference>
<dbReference type="InterPro" id="IPR036866">
    <property type="entry name" value="RibonucZ/Hydroxyglut_hydro"/>
</dbReference>
<dbReference type="CDD" id="cd16282">
    <property type="entry name" value="metallo-hydrolase-like_MBL-fold"/>
    <property type="match status" value="1"/>
</dbReference>
<comment type="caution">
    <text evidence="4">The sequence shown here is derived from an EMBL/GenBank/DDBJ whole genome shotgun (WGS) entry which is preliminary data.</text>
</comment>
<sequence>MKLRTLVTAVSLLVTSQFAFADRFADVQINSATLAKDIYMLTGAGGNMAAVTTADSVLLIDSQYVELADKIRAKLKTLSPGELTTLINTHMHGDHVGGNAALAANADIIAHVNVLTRLRNDSNFNPAGLPKTTFDKVLNIKHGNIELMLEPMPASHTDGDILVWFPQFNIVHMGDLMFQGRFPYIDFGNGGNVQQYIENTRYVLQRIDDNTQVIPGHGDLTNKAGLAKELKMMEQTMAQVVAWRAEGLTEQQMIDRGLGEQFNAWHWNFITEARWIKTLYQATQP</sequence>
<dbReference type="SMART" id="SM00849">
    <property type="entry name" value="Lactamase_B"/>
    <property type="match status" value="1"/>
</dbReference>
<feature type="signal peptide" evidence="2">
    <location>
        <begin position="1"/>
        <end position="21"/>
    </location>
</feature>
<dbReference type="InterPro" id="IPR050855">
    <property type="entry name" value="NDM-1-like"/>
</dbReference>